<dbReference type="EMBL" id="QWEI01000004">
    <property type="protein sequence ID" value="RHW36669.1"/>
    <property type="molecule type" value="Genomic_DNA"/>
</dbReference>
<dbReference type="RefSeq" id="WP_118876192.1">
    <property type="nucleotide sequence ID" value="NZ_QWEI01000004.1"/>
</dbReference>
<sequence>MVAMRSSNVICKDNLKPGEFELFPIQLNFYLQLELIKHVDISVYMKLLQLYNREEGYAFPTIARLMVDLKIGGKATIDNSLDRLEKSGLIEKAKGYRGNNIYYVYKPLDKYELNKLLPEKVVKYKEFEEKILKNANLDKVRYQQHLQDQQVN</sequence>
<organism evidence="1 2">
    <name type="scientific">Ureibacillus yapensis</name>
    <dbReference type="NCBI Taxonomy" id="2304605"/>
    <lineage>
        <taxon>Bacteria</taxon>
        <taxon>Bacillati</taxon>
        <taxon>Bacillota</taxon>
        <taxon>Bacilli</taxon>
        <taxon>Bacillales</taxon>
        <taxon>Caryophanaceae</taxon>
        <taxon>Ureibacillus</taxon>
    </lineage>
</organism>
<dbReference type="Pfam" id="PF13730">
    <property type="entry name" value="HTH_36"/>
    <property type="match status" value="1"/>
</dbReference>
<evidence type="ECO:0000313" key="1">
    <source>
        <dbReference type="EMBL" id="RHW36669.1"/>
    </source>
</evidence>
<reference evidence="1 2" key="1">
    <citation type="submission" date="2018-08" db="EMBL/GenBank/DDBJ databases">
        <title>Lysinibacillus sp. YLB-03 draft genome sequence.</title>
        <authorList>
            <person name="Yu L."/>
        </authorList>
    </citation>
    <scope>NUCLEOTIDE SEQUENCE [LARGE SCALE GENOMIC DNA]</scope>
    <source>
        <strain evidence="1 2">YLB-03</strain>
    </source>
</reference>
<keyword evidence="2" id="KW-1185">Reference proteome</keyword>
<gene>
    <name evidence="1" type="ORF">D1B33_09715</name>
</gene>
<dbReference type="OrthoDB" id="2940675at2"/>
<dbReference type="Gene3D" id="1.10.10.10">
    <property type="entry name" value="Winged helix-like DNA-binding domain superfamily/Winged helix DNA-binding domain"/>
    <property type="match status" value="1"/>
</dbReference>
<proteinExistence type="predicted"/>
<name>A0A396S7J1_9BACL</name>
<dbReference type="Proteomes" id="UP000265692">
    <property type="component" value="Unassembled WGS sequence"/>
</dbReference>
<comment type="caution">
    <text evidence="1">The sequence shown here is derived from an EMBL/GenBank/DDBJ whole genome shotgun (WGS) entry which is preliminary data.</text>
</comment>
<evidence type="ECO:0000313" key="2">
    <source>
        <dbReference type="Proteomes" id="UP000265692"/>
    </source>
</evidence>
<dbReference type="AlphaFoldDB" id="A0A396S7J1"/>
<protein>
    <submittedName>
        <fullName evidence="1">Transcriptional regulator</fullName>
    </submittedName>
</protein>
<dbReference type="InterPro" id="IPR036388">
    <property type="entry name" value="WH-like_DNA-bd_sf"/>
</dbReference>
<accession>A0A396S7J1</accession>